<dbReference type="RefSeq" id="WP_237872418.1">
    <property type="nucleotide sequence ID" value="NZ_JAKLTR010000007.1"/>
</dbReference>
<organism evidence="4 5">
    <name type="scientific">Terrimonas ginsenosidimutans</name>
    <dbReference type="NCBI Taxonomy" id="2908004"/>
    <lineage>
        <taxon>Bacteria</taxon>
        <taxon>Pseudomonadati</taxon>
        <taxon>Bacteroidota</taxon>
        <taxon>Chitinophagia</taxon>
        <taxon>Chitinophagales</taxon>
        <taxon>Chitinophagaceae</taxon>
        <taxon>Terrimonas</taxon>
    </lineage>
</organism>
<protein>
    <submittedName>
        <fullName evidence="4">FecR family protein</fullName>
    </submittedName>
</protein>
<dbReference type="PANTHER" id="PTHR30273:SF2">
    <property type="entry name" value="PROTEIN FECR"/>
    <property type="match status" value="1"/>
</dbReference>
<evidence type="ECO:0000313" key="5">
    <source>
        <dbReference type="Proteomes" id="UP001165367"/>
    </source>
</evidence>
<keyword evidence="5" id="KW-1185">Reference proteome</keyword>
<dbReference type="Proteomes" id="UP001165367">
    <property type="component" value="Unassembled WGS sequence"/>
</dbReference>
<keyword evidence="1" id="KW-0812">Transmembrane</keyword>
<keyword evidence="1" id="KW-0472">Membrane</keyword>
<accession>A0ABS9KSD2</accession>
<dbReference type="EMBL" id="JAKLTR010000007">
    <property type="protein sequence ID" value="MCG2615244.1"/>
    <property type="molecule type" value="Genomic_DNA"/>
</dbReference>
<comment type="caution">
    <text evidence="4">The sequence shown here is derived from an EMBL/GenBank/DDBJ whole genome shotgun (WGS) entry which is preliminary data.</text>
</comment>
<feature type="transmembrane region" description="Helical" evidence="1">
    <location>
        <begin position="92"/>
        <end position="112"/>
    </location>
</feature>
<dbReference type="InterPro" id="IPR032508">
    <property type="entry name" value="FecR_C"/>
</dbReference>
<reference evidence="4" key="1">
    <citation type="submission" date="2022-01" db="EMBL/GenBank/DDBJ databases">
        <authorList>
            <person name="Jo J.-H."/>
            <person name="Im W.-T."/>
        </authorList>
    </citation>
    <scope>NUCLEOTIDE SEQUENCE</scope>
    <source>
        <strain evidence="4">NA20</strain>
    </source>
</reference>
<evidence type="ECO:0000313" key="4">
    <source>
        <dbReference type="EMBL" id="MCG2615244.1"/>
    </source>
</evidence>
<name>A0ABS9KSD2_9BACT</name>
<dbReference type="PIRSF" id="PIRSF018266">
    <property type="entry name" value="FecR"/>
    <property type="match status" value="1"/>
</dbReference>
<evidence type="ECO:0000256" key="1">
    <source>
        <dbReference type="SAM" id="Phobius"/>
    </source>
</evidence>
<feature type="domain" description="Protein FecR C-terminal" evidence="3">
    <location>
        <begin position="265"/>
        <end position="326"/>
    </location>
</feature>
<dbReference type="Gene3D" id="3.55.50.30">
    <property type="match status" value="1"/>
</dbReference>
<feature type="domain" description="FecR protein" evidence="2">
    <location>
        <begin position="126"/>
        <end position="221"/>
    </location>
</feature>
<dbReference type="Pfam" id="PF04773">
    <property type="entry name" value="FecR"/>
    <property type="match status" value="1"/>
</dbReference>
<dbReference type="InterPro" id="IPR012373">
    <property type="entry name" value="Ferrdict_sens_TM"/>
</dbReference>
<sequence>MSSNPLRLQLLFKKYINNECSREELQEFWQLTSELSDNDLLSDEIKRYWDSDTPDKWNETRMNSGKTYEEIMQRAALIETGPKILPLYRRKWPRYVAAAASVLLVFALFFLFRQEKQEKQLANANKIETGTHPHQVISLPDGTKVTLNGNSRLEYPPVFNGEFREVNLVGEAFFEVTHDPEKPFLVHTGSIVTRVLGTSFNIKAVPGEKDVAVTVVSGKVQVMENKKVLGLLTKNDQIMVNTESHKVSQSKVEVKDIMQWKAEDLVFEDITWERAAIMIANRYGVSIRFENEAMRNCRFSGTFLSDNGLEQVLDVVCTLTSATWQKDAGGVAIKGAGCR</sequence>
<dbReference type="Gene3D" id="2.60.120.1440">
    <property type="match status" value="1"/>
</dbReference>
<dbReference type="Pfam" id="PF16344">
    <property type="entry name" value="FecR_C"/>
    <property type="match status" value="1"/>
</dbReference>
<proteinExistence type="predicted"/>
<keyword evidence="1" id="KW-1133">Transmembrane helix</keyword>
<dbReference type="PANTHER" id="PTHR30273">
    <property type="entry name" value="PERIPLASMIC SIGNAL SENSOR AND SIGMA FACTOR ACTIVATOR FECR-RELATED"/>
    <property type="match status" value="1"/>
</dbReference>
<dbReference type="InterPro" id="IPR006860">
    <property type="entry name" value="FecR"/>
</dbReference>
<evidence type="ECO:0000259" key="3">
    <source>
        <dbReference type="Pfam" id="PF16344"/>
    </source>
</evidence>
<evidence type="ECO:0000259" key="2">
    <source>
        <dbReference type="Pfam" id="PF04773"/>
    </source>
</evidence>
<gene>
    <name evidence="4" type="ORF">LZZ85_13165</name>
</gene>